<dbReference type="InterPro" id="IPR046042">
    <property type="entry name" value="DUF6000"/>
</dbReference>
<sequence length="163" mass="17456">MSGLTDLEQRCVLPFYLKMMGLNALSRDVPFDTLREVARGTTDDEVAELLASQWRPRVMGAWLASGRTQRLEAALLRSLETSLGTLTAPPLATVALHGLGGKAVPSLETYLRLDLESGWGSASFVAAVLERLDAAPTGVTVDDQDRRAVDGMLIVASCLAEAV</sequence>
<accession>A0ABY3LSM0</accession>
<evidence type="ECO:0000313" key="2">
    <source>
        <dbReference type="Proteomes" id="UP000322810"/>
    </source>
</evidence>
<reference evidence="1 2" key="1">
    <citation type="submission" date="2019-08" db="EMBL/GenBank/DDBJ databases">
        <title>Microbispora tritici sp. nov., a novel actinomycete isolated from a root of wheat (Triticum aestivum L.).</title>
        <authorList>
            <person name="Klykleung N."/>
            <person name="Tanasupawat S."/>
        </authorList>
    </citation>
    <scope>NUCLEOTIDE SEQUENCE [LARGE SCALE GENOMIC DNA]</scope>
    <source>
        <strain evidence="1 2">MT50</strain>
    </source>
</reference>
<protein>
    <submittedName>
        <fullName evidence="1">Uncharacterized protein</fullName>
    </submittedName>
</protein>
<dbReference type="Pfam" id="PF19463">
    <property type="entry name" value="DUF6000"/>
    <property type="match status" value="1"/>
</dbReference>
<dbReference type="Proteomes" id="UP000322810">
    <property type="component" value="Unassembled WGS sequence"/>
</dbReference>
<evidence type="ECO:0000313" key="1">
    <source>
        <dbReference type="EMBL" id="TYB52331.1"/>
    </source>
</evidence>
<name>A0ABY3LSM0_9ACTN</name>
<dbReference type="EMBL" id="VSEX01000047">
    <property type="protein sequence ID" value="TYB52331.1"/>
    <property type="molecule type" value="Genomic_DNA"/>
</dbReference>
<keyword evidence="2" id="KW-1185">Reference proteome</keyword>
<dbReference type="RefSeq" id="WP_138461651.1">
    <property type="nucleotide sequence ID" value="NZ_VSEX01000047.1"/>
</dbReference>
<comment type="caution">
    <text evidence="1">The sequence shown here is derived from an EMBL/GenBank/DDBJ whole genome shotgun (WGS) entry which is preliminary data.</text>
</comment>
<gene>
    <name evidence="1" type="ORF">FXF59_24955</name>
</gene>
<proteinExistence type="predicted"/>
<organism evidence="1 2">
    <name type="scientific">Microbispora tritici</name>
    <dbReference type="NCBI Taxonomy" id="2604471"/>
    <lineage>
        <taxon>Bacteria</taxon>
        <taxon>Bacillati</taxon>
        <taxon>Actinomycetota</taxon>
        <taxon>Actinomycetes</taxon>
        <taxon>Streptosporangiales</taxon>
        <taxon>Streptosporangiaceae</taxon>
        <taxon>Microbispora</taxon>
    </lineage>
</organism>